<gene>
    <name evidence="5" type="ORF">DXN05_19085</name>
</gene>
<dbReference type="GO" id="GO:0015159">
    <property type="term" value="F:polysaccharide transmembrane transporter activity"/>
    <property type="evidence" value="ECO:0007669"/>
    <property type="project" value="InterPro"/>
</dbReference>
<keyword evidence="2" id="KW-0812">Transmembrane</keyword>
<dbReference type="Gene3D" id="3.30.1950.10">
    <property type="entry name" value="wza like domain"/>
    <property type="match status" value="1"/>
</dbReference>
<name>A0A3E1NFB8_9BACT</name>
<sequence>MMQPKLFLVLLAVLLYCYTYAQEIVKNTDLSQIEVDQLTDEQIMQYHQKFVASGFTEEQGLGMMASRGMPQTELDKLKARLRQLATAGDRYTGTRTRDSSMQDNMLKKTSLSRKEVKEGPQVFGADLFSSHSLSFEPDMNMATPLNYILGVTDGLQVTIYGTQEANYKLQVSPEGGVYIPNVGMVQVAGQTVEAATQLIRQRMGSTAYPTLKSGSSSLSVSLSKIKSIHVTIVGAFKPGTYTVSSLSTAFNALYAAGGPAGNGSYREIELLRNNKVFHLIDLYRFLLKGDQSDNIHLEDNDVIRIPVYRTRVCVNGEVKRPGIYEMLPGEHLNDLIDFAAGFSDSAFRAYISVVQLNGVERAMHDVYETAYTAYMPQSGDVFTVGKILSRFSNRVSIEGAVYRPGAYELVQGLTLAGLIRKAYGLREDAYVIRGQLIRRQEDLTQMMIPFDVKAVLANGSVADMALQREDKVLISSVNDLRDSFVVTIQGEIRHPGDFPYVDSISLKDLIIQAGGFTDAALAQTIEIGRIIKRSNLRDSDIQISQVMEISSGDDLAVGSANLRLKPFDVVTIRRKPGYRKVGVATATGEVQFPGPYVIEKADERISSLMKRAGGFAPFAYAEGAYLKRLRPVTTTSEIKQEKAIKIEQSLKDTSGAVAASVTRAYDQIPLNLKHIVAHPGQDDDLMLQQGDELFVPKQDAQVHITGEVLSPTQLPYNPDYSMDDYIRAAGGYTDDARKKKTYILLANGKARTSHGFIFRSSPKPEPGSEIIVPKSKTRRGLSTGEIVGFSGIIISLASVVVALLR</sequence>
<dbReference type="InterPro" id="IPR049712">
    <property type="entry name" value="Poly_export"/>
</dbReference>
<dbReference type="RefSeq" id="WP_116848879.1">
    <property type="nucleotide sequence ID" value="NZ_QTJU01000008.1"/>
</dbReference>
<dbReference type="Proteomes" id="UP000261284">
    <property type="component" value="Unassembled WGS sequence"/>
</dbReference>
<accession>A0A3E1NFB8</accession>
<dbReference type="PANTHER" id="PTHR33619:SF3">
    <property type="entry name" value="POLYSACCHARIDE EXPORT PROTEIN GFCE-RELATED"/>
    <property type="match status" value="1"/>
</dbReference>
<feature type="domain" description="Polysaccharide export protein N-terminal" evidence="3">
    <location>
        <begin position="144"/>
        <end position="205"/>
    </location>
</feature>
<dbReference type="EMBL" id="QTJU01000008">
    <property type="protein sequence ID" value="RFM26675.1"/>
    <property type="molecule type" value="Genomic_DNA"/>
</dbReference>
<evidence type="ECO:0000256" key="2">
    <source>
        <dbReference type="SAM" id="Phobius"/>
    </source>
</evidence>
<dbReference type="InterPro" id="IPR019554">
    <property type="entry name" value="Soluble_ligand-bd"/>
</dbReference>
<dbReference type="InterPro" id="IPR003715">
    <property type="entry name" value="Poly_export_N"/>
</dbReference>
<dbReference type="Pfam" id="PF10531">
    <property type="entry name" value="SLBB"/>
    <property type="match status" value="4"/>
</dbReference>
<organism evidence="5 6">
    <name type="scientific">Deminuibacter soli</name>
    <dbReference type="NCBI Taxonomy" id="2291815"/>
    <lineage>
        <taxon>Bacteria</taxon>
        <taxon>Pseudomonadati</taxon>
        <taxon>Bacteroidota</taxon>
        <taxon>Chitinophagia</taxon>
        <taxon>Chitinophagales</taxon>
        <taxon>Chitinophagaceae</taxon>
        <taxon>Deminuibacter</taxon>
    </lineage>
</organism>
<evidence type="ECO:0000259" key="3">
    <source>
        <dbReference type="Pfam" id="PF02563"/>
    </source>
</evidence>
<comment type="caution">
    <text evidence="5">The sequence shown here is derived from an EMBL/GenBank/DDBJ whole genome shotgun (WGS) entry which is preliminary data.</text>
</comment>
<feature type="domain" description="Soluble ligand binding" evidence="4">
    <location>
        <begin position="395"/>
        <end position="445"/>
    </location>
</feature>
<dbReference type="OrthoDB" id="9808948at2"/>
<feature type="domain" description="Soluble ligand binding" evidence="4">
    <location>
        <begin position="485"/>
        <end position="532"/>
    </location>
</feature>
<feature type="domain" description="Soluble ligand binding" evidence="4">
    <location>
        <begin position="311"/>
        <end position="358"/>
    </location>
</feature>
<dbReference type="PANTHER" id="PTHR33619">
    <property type="entry name" value="POLYSACCHARIDE EXPORT PROTEIN GFCE-RELATED"/>
    <property type="match status" value="1"/>
</dbReference>
<dbReference type="Pfam" id="PF02563">
    <property type="entry name" value="Poly_export"/>
    <property type="match status" value="1"/>
</dbReference>
<feature type="domain" description="Soluble ligand binding" evidence="4">
    <location>
        <begin position="702"/>
        <end position="740"/>
    </location>
</feature>
<evidence type="ECO:0008006" key="7">
    <source>
        <dbReference type="Google" id="ProtNLM"/>
    </source>
</evidence>
<keyword evidence="2" id="KW-1133">Transmembrane helix</keyword>
<evidence type="ECO:0000259" key="4">
    <source>
        <dbReference type="Pfam" id="PF10531"/>
    </source>
</evidence>
<reference evidence="5 6" key="1">
    <citation type="submission" date="2018-08" db="EMBL/GenBank/DDBJ databases">
        <title>Chitinophagaceae sp. K23C18032701, a novel bacterium isolated from forest soil.</title>
        <authorList>
            <person name="Wang C."/>
        </authorList>
    </citation>
    <scope>NUCLEOTIDE SEQUENCE [LARGE SCALE GENOMIC DNA]</scope>
    <source>
        <strain evidence="5 6">K23C18032701</strain>
    </source>
</reference>
<evidence type="ECO:0000313" key="5">
    <source>
        <dbReference type="EMBL" id="RFM26675.1"/>
    </source>
</evidence>
<evidence type="ECO:0000256" key="1">
    <source>
        <dbReference type="ARBA" id="ARBA00022729"/>
    </source>
</evidence>
<dbReference type="SUPFAM" id="SSF142984">
    <property type="entry name" value="Nqo1 middle domain-like"/>
    <property type="match status" value="1"/>
</dbReference>
<dbReference type="AlphaFoldDB" id="A0A3E1NFB8"/>
<proteinExistence type="predicted"/>
<keyword evidence="1" id="KW-0732">Signal</keyword>
<evidence type="ECO:0000313" key="6">
    <source>
        <dbReference type="Proteomes" id="UP000261284"/>
    </source>
</evidence>
<keyword evidence="2" id="KW-0472">Membrane</keyword>
<feature type="transmembrane region" description="Helical" evidence="2">
    <location>
        <begin position="786"/>
        <end position="804"/>
    </location>
</feature>
<keyword evidence="6" id="KW-1185">Reference proteome</keyword>
<protein>
    <recommendedName>
        <fullName evidence="7">Capsule biosynthesis protein</fullName>
    </recommendedName>
</protein>
<dbReference type="Gene3D" id="3.10.560.10">
    <property type="entry name" value="Outer membrane lipoprotein wza domain like"/>
    <property type="match status" value="6"/>
</dbReference>